<accession>A0ABN0PRG5</accession>
<comment type="caution">
    <text evidence="2">The sequence shown here is derived from an EMBL/GenBank/DDBJ whole genome shotgun (WGS) entry which is preliminary data.</text>
</comment>
<feature type="compositionally biased region" description="Basic and acidic residues" evidence="1">
    <location>
        <begin position="1"/>
        <end position="15"/>
    </location>
</feature>
<name>A0ABN0PRG5_9GAMM</name>
<organism evidence="2 3">
    <name type="scientific">Shewanella decolorationis S12</name>
    <dbReference type="NCBI Taxonomy" id="1353536"/>
    <lineage>
        <taxon>Bacteria</taxon>
        <taxon>Pseudomonadati</taxon>
        <taxon>Pseudomonadota</taxon>
        <taxon>Gammaproteobacteria</taxon>
        <taxon>Alteromonadales</taxon>
        <taxon>Shewanellaceae</taxon>
        <taxon>Shewanella</taxon>
    </lineage>
</organism>
<dbReference type="Proteomes" id="UP000017548">
    <property type="component" value="Unassembled WGS sequence"/>
</dbReference>
<sequence length="37" mass="3742">MGKKTAEKIARKTEVGRGSCGDEAGAGVIESPPVIKA</sequence>
<protein>
    <submittedName>
        <fullName evidence="2">Uncharacterized protein</fullName>
    </submittedName>
</protein>
<evidence type="ECO:0000313" key="2">
    <source>
        <dbReference type="EMBL" id="ESE42646.1"/>
    </source>
</evidence>
<proteinExistence type="predicted"/>
<evidence type="ECO:0000313" key="3">
    <source>
        <dbReference type="Proteomes" id="UP000017548"/>
    </source>
</evidence>
<feature type="region of interest" description="Disordered" evidence="1">
    <location>
        <begin position="1"/>
        <end position="37"/>
    </location>
</feature>
<keyword evidence="3" id="KW-1185">Reference proteome</keyword>
<evidence type="ECO:0000256" key="1">
    <source>
        <dbReference type="SAM" id="MobiDB-lite"/>
    </source>
</evidence>
<gene>
    <name evidence="2" type="ORF">SHD_0748</name>
</gene>
<dbReference type="EMBL" id="AXZL01000048">
    <property type="protein sequence ID" value="ESE42646.1"/>
    <property type="molecule type" value="Genomic_DNA"/>
</dbReference>
<reference evidence="2 3" key="1">
    <citation type="journal article" date="2013" name="Genome Announc.">
        <title>Draft Genome Sequence of Shewanella decolorationis S12, a Dye-Degrading Bacterium Isolated from a Wastewater Treatment Plant.</title>
        <authorList>
            <person name="Xu M."/>
            <person name="Fang Y."/>
            <person name="Liu J."/>
            <person name="Chen X."/>
            <person name="Sun G."/>
            <person name="Guo J."/>
            <person name="Hua Z."/>
            <person name="Tu Q."/>
            <person name="Wu L."/>
            <person name="Zhou J."/>
            <person name="Liu X."/>
        </authorList>
    </citation>
    <scope>NUCLEOTIDE SEQUENCE [LARGE SCALE GENOMIC DNA]</scope>
    <source>
        <strain evidence="2 3">S12</strain>
    </source>
</reference>